<feature type="compositionally biased region" description="Polar residues" evidence="1">
    <location>
        <begin position="616"/>
        <end position="630"/>
    </location>
</feature>
<dbReference type="Proteomes" id="UP000291343">
    <property type="component" value="Unassembled WGS sequence"/>
</dbReference>
<accession>A0A482XJX5</accession>
<evidence type="ECO:0000256" key="2">
    <source>
        <dbReference type="SAM" id="SignalP"/>
    </source>
</evidence>
<dbReference type="EMBL" id="QKKF02006330">
    <property type="protein sequence ID" value="RZF46385.1"/>
    <property type="molecule type" value="Genomic_DNA"/>
</dbReference>
<feature type="region of interest" description="Disordered" evidence="1">
    <location>
        <begin position="544"/>
        <end position="630"/>
    </location>
</feature>
<feature type="chain" id="PRO_5019863544" evidence="2">
    <location>
        <begin position="26"/>
        <end position="1139"/>
    </location>
</feature>
<sequence>MQKWFTNSLILKILLYFVILQLKNCMCENMTVEQESSLSKPFGSLEDDWKRLDLLQSLQPKNSVLRADLVKACRLLLNALYQSTSFVNPVEEYPDKMAPDALVRNYNNSVESYKNSTRIDDSNLTSRLIVTTERLLRLYNRSEENDDVINLQYPNTDDNRKLKPMINNHDSLKSRPRGGNSLSTLLPFNNDALFRNSNNGDNLFKSKNTLNAFDKPVDVAGFGNGANSFKPDNLDHGRINKTTKNAHSEMKKTNSSARCGKTDNFTFPAHEFNWTDSLSTTESEMSLQYFNINIFQNTYIGSTTNTSINKCSKLAPTEVIPLRHSELEDRSLVEKVGVTNKKHDSCDSLQARNVIDNVPSIDRKVGLTNNDNNSSNYTKNDLIKGLKVLTKVEDPTLKSVERAIAGSRVLSNSTAGRETFFNNISSIKDSSLNSSIFSDRALDLNENLHQEMDSLDKNQGVLLTFNDKVLPNITAVNNGQLMTVPQEQVEQIADLDRVVQKFLDSLYNGSIDVKKDDGSMLQDNNILILQGNLTDEKTLGAVRGETKDNLKYPSTNQSNVMSNKGGDQENLKSSNISQQIDNGTKENLKQPSNYFHSDQSSNVSKENSGEMMQVDLKQSSSSNVCNATSNEAYGGEHVNLKPLSNAKSEESSSNKVASELQGKLTQTTNVGNNKVVEEKQSSNRSVDFGSCNNDLLHETVTQALLKQSDAIFGLENNHSDNSSSLLTGNQGKNTSFSKNADDKAIEEHFKPSSLNQNNELMYLSRDNVTTNLTTSNKQCNQSTNLKSDYDEMRDNPKYSSSNQTSNQLTSLKGNDNLTHLKPSSTNETHLKIIPSHDNEMNGNLTESSFYQSEKLTNSGVYDNINNIKPSSSLTERNAYMKSQKDEIKSNNSMTSKCNHDLTLLNNFDDIVKTPTAASNNNNSAGSELSDLKDQVNEIGGSQLFSNNSDNNKLTNKDTENSSLSPINQRNELVSLGGNYSNVVQLSNKNDLKNTISSRNNSNSIAKEASNNRIISKPLKISNSTINEKSTNISKLHSNGVDNSFGKSTLSSIDEENLSNKPLESEDYLDVSTKRSETCFDDSHKQGTGNEKLVTSIPESNESIWLTNSSKNAPLSACGDPKDKLNNDKNKVDEQGMSFE</sequence>
<feature type="region of interest" description="Disordered" evidence="1">
    <location>
        <begin position="940"/>
        <end position="966"/>
    </location>
</feature>
<feature type="compositionally biased region" description="Polar residues" evidence="1">
    <location>
        <begin position="772"/>
        <end position="786"/>
    </location>
</feature>
<dbReference type="InParanoid" id="A0A482XJX5"/>
<feature type="compositionally biased region" description="Basic and acidic residues" evidence="1">
    <location>
        <begin position="787"/>
        <end position="796"/>
    </location>
</feature>
<dbReference type="AlphaFoldDB" id="A0A482XJX5"/>
<feature type="compositionally biased region" description="Polar residues" evidence="1">
    <location>
        <begin position="942"/>
        <end position="953"/>
    </location>
</feature>
<feature type="compositionally biased region" description="Polar residues" evidence="1">
    <location>
        <begin position="571"/>
        <end position="582"/>
    </location>
</feature>
<feature type="region of interest" description="Disordered" evidence="1">
    <location>
        <begin position="1104"/>
        <end position="1139"/>
    </location>
</feature>
<feature type="region of interest" description="Disordered" evidence="1">
    <location>
        <begin position="772"/>
        <end position="828"/>
    </location>
</feature>
<feature type="compositionally biased region" description="Polar residues" evidence="1">
    <location>
        <begin position="589"/>
        <end position="606"/>
    </location>
</feature>
<organism evidence="3 4">
    <name type="scientific">Laodelphax striatellus</name>
    <name type="common">Small brown planthopper</name>
    <name type="synonym">Delphax striatella</name>
    <dbReference type="NCBI Taxonomy" id="195883"/>
    <lineage>
        <taxon>Eukaryota</taxon>
        <taxon>Metazoa</taxon>
        <taxon>Ecdysozoa</taxon>
        <taxon>Arthropoda</taxon>
        <taxon>Hexapoda</taxon>
        <taxon>Insecta</taxon>
        <taxon>Pterygota</taxon>
        <taxon>Neoptera</taxon>
        <taxon>Paraneoptera</taxon>
        <taxon>Hemiptera</taxon>
        <taxon>Auchenorrhyncha</taxon>
        <taxon>Fulgoroidea</taxon>
        <taxon>Delphacidae</taxon>
        <taxon>Criomorphinae</taxon>
        <taxon>Laodelphax</taxon>
    </lineage>
</organism>
<feature type="compositionally biased region" description="Polar residues" evidence="1">
    <location>
        <begin position="552"/>
        <end position="562"/>
    </location>
</feature>
<dbReference type="OrthoDB" id="10542603at2759"/>
<feature type="compositionally biased region" description="Polar residues" evidence="1">
    <location>
        <begin position="812"/>
        <end position="827"/>
    </location>
</feature>
<feature type="region of interest" description="Disordered" evidence="1">
    <location>
        <begin position="718"/>
        <end position="741"/>
    </location>
</feature>
<feature type="compositionally biased region" description="Polar residues" evidence="1">
    <location>
        <begin position="663"/>
        <end position="672"/>
    </location>
</feature>
<evidence type="ECO:0000313" key="3">
    <source>
        <dbReference type="EMBL" id="RZF46385.1"/>
    </source>
</evidence>
<feature type="compositionally biased region" description="Basic and acidic residues" evidence="1">
    <location>
        <begin position="1119"/>
        <end position="1133"/>
    </location>
</feature>
<evidence type="ECO:0000256" key="1">
    <source>
        <dbReference type="SAM" id="MobiDB-lite"/>
    </source>
</evidence>
<comment type="caution">
    <text evidence="3">The sequence shown here is derived from an EMBL/GenBank/DDBJ whole genome shotgun (WGS) entry which is preliminary data.</text>
</comment>
<keyword evidence="4" id="KW-1185">Reference proteome</keyword>
<protein>
    <submittedName>
        <fullName evidence="3">Uncharacterized protein</fullName>
    </submittedName>
</protein>
<keyword evidence="2" id="KW-0732">Signal</keyword>
<feature type="compositionally biased region" description="Low complexity" evidence="1">
    <location>
        <begin position="799"/>
        <end position="811"/>
    </location>
</feature>
<name>A0A482XJX5_LAOST</name>
<reference evidence="3 4" key="1">
    <citation type="journal article" date="2017" name="Gigascience">
        <title>Genome sequence of the small brown planthopper, Laodelphax striatellus.</title>
        <authorList>
            <person name="Zhu J."/>
            <person name="Jiang F."/>
            <person name="Wang X."/>
            <person name="Yang P."/>
            <person name="Bao Y."/>
            <person name="Zhao W."/>
            <person name="Wang W."/>
            <person name="Lu H."/>
            <person name="Wang Q."/>
            <person name="Cui N."/>
            <person name="Li J."/>
            <person name="Chen X."/>
            <person name="Luo L."/>
            <person name="Yu J."/>
            <person name="Kang L."/>
            <person name="Cui F."/>
        </authorList>
    </citation>
    <scope>NUCLEOTIDE SEQUENCE [LARGE SCALE GENOMIC DNA]</scope>
    <source>
        <strain evidence="3">Lst14</strain>
    </source>
</reference>
<feature type="signal peptide" evidence="2">
    <location>
        <begin position="1"/>
        <end position="25"/>
    </location>
</feature>
<proteinExistence type="predicted"/>
<gene>
    <name evidence="3" type="ORF">LSTR_LSTR007918</name>
</gene>
<feature type="compositionally biased region" description="Polar residues" evidence="1">
    <location>
        <begin position="719"/>
        <end position="738"/>
    </location>
</feature>
<evidence type="ECO:0000313" key="4">
    <source>
        <dbReference type="Proteomes" id="UP000291343"/>
    </source>
</evidence>
<feature type="region of interest" description="Disordered" evidence="1">
    <location>
        <begin position="645"/>
        <end position="687"/>
    </location>
</feature>